<dbReference type="OrthoDB" id="5593818at2759"/>
<feature type="compositionally biased region" description="Polar residues" evidence="2">
    <location>
        <begin position="131"/>
        <end position="143"/>
    </location>
</feature>
<dbReference type="Proteomes" id="UP000236621">
    <property type="component" value="Unassembled WGS sequence"/>
</dbReference>
<evidence type="ECO:0008006" key="5">
    <source>
        <dbReference type="Google" id="ProtNLM"/>
    </source>
</evidence>
<dbReference type="AlphaFoldDB" id="A0A2K3QDY4"/>
<dbReference type="PANTHER" id="PTHR31905">
    <property type="entry name" value="COILED-COIL DOMAIN-CONTAINING PROTEIN 58"/>
    <property type="match status" value="1"/>
</dbReference>
<evidence type="ECO:0000313" key="3">
    <source>
        <dbReference type="EMBL" id="PNY25756.1"/>
    </source>
</evidence>
<reference evidence="3 4" key="1">
    <citation type="submission" date="2017-08" db="EMBL/GenBank/DDBJ databases">
        <title>Harnessing the power of phylogenomics to disentangle the directionality and signatures of interkingdom host jumping in the parasitic fungal genus Tolypocladium.</title>
        <authorList>
            <person name="Quandt C.A."/>
            <person name="Patterson W."/>
            <person name="Spatafora J.W."/>
        </authorList>
    </citation>
    <scope>NUCLEOTIDE SEQUENCE [LARGE SCALE GENOMIC DNA]</scope>
    <source>
        <strain evidence="3 4">CBS 113982</strain>
    </source>
</reference>
<sequence length="275" mass="31004">PLFASQPVCRDEFDDRQPYSAARRTTTAKRVFVAALPTATPSSIYPHLLTLARLLWKSEAPAVTDASSRSPHPRTQTMTQLPGRPSLSPQFCFSSGTLRDFLRLSRSSIDDSISQNLNTLVTPSEAGFDPRSTSQRTLTSPSRQINPQACRSFKDKVLFPAWQARAEVLSYCGLVATSPDPDDPEAAVREMENQRDRERVVDERLDPYSGRFFPREGRTQTLAVLVRQERGVETIVRSRTWDVVQERCAAPPERWEDAVKRWSEQLGSTKPSPNR</sequence>
<feature type="non-terminal residue" evidence="3">
    <location>
        <position position="1"/>
    </location>
</feature>
<dbReference type="STRING" id="45235.A0A2K3QDY4"/>
<evidence type="ECO:0000256" key="1">
    <source>
        <dbReference type="ARBA" id="ARBA00024204"/>
    </source>
</evidence>
<evidence type="ECO:0000256" key="2">
    <source>
        <dbReference type="SAM" id="MobiDB-lite"/>
    </source>
</evidence>
<protein>
    <recommendedName>
        <fullName evidence="5">Caffeine-induced death protein 2</fullName>
    </recommendedName>
</protein>
<dbReference type="PANTHER" id="PTHR31905:SF2">
    <property type="entry name" value="PROTEIN MIX23"/>
    <property type="match status" value="1"/>
</dbReference>
<dbReference type="GO" id="GO:0005758">
    <property type="term" value="C:mitochondrial intermembrane space"/>
    <property type="evidence" value="ECO:0007669"/>
    <property type="project" value="InterPro"/>
</dbReference>
<comment type="similarity">
    <text evidence="1">Belongs to the MIX23 family.</text>
</comment>
<dbReference type="InterPro" id="IPR019171">
    <property type="entry name" value="MIX23"/>
</dbReference>
<comment type="caution">
    <text evidence="3">The sequence shown here is derived from an EMBL/GenBank/DDBJ whole genome shotgun (WGS) entry which is preliminary data.</text>
</comment>
<evidence type="ECO:0000313" key="4">
    <source>
        <dbReference type="Proteomes" id="UP000236621"/>
    </source>
</evidence>
<organism evidence="3 4">
    <name type="scientific">Tolypocladium capitatum</name>
    <dbReference type="NCBI Taxonomy" id="45235"/>
    <lineage>
        <taxon>Eukaryota</taxon>
        <taxon>Fungi</taxon>
        <taxon>Dikarya</taxon>
        <taxon>Ascomycota</taxon>
        <taxon>Pezizomycotina</taxon>
        <taxon>Sordariomycetes</taxon>
        <taxon>Hypocreomycetidae</taxon>
        <taxon>Hypocreales</taxon>
        <taxon>Ophiocordycipitaceae</taxon>
        <taxon>Tolypocladium</taxon>
    </lineage>
</organism>
<proteinExistence type="inferred from homology"/>
<keyword evidence="4" id="KW-1185">Reference proteome</keyword>
<dbReference type="Pfam" id="PF09774">
    <property type="entry name" value="MIX23"/>
    <property type="match status" value="1"/>
</dbReference>
<name>A0A2K3QDY4_9HYPO</name>
<feature type="region of interest" description="Disordered" evidence="2">
    <location>
        <begin position="63"/>
        <end position="83"/>
    </location>
</feature>
<dbReference type="EMBL" id="NRSZ01000666">
    <property type="protein sequence ID" value="PNY25756.1"/>
    <property type="molecule type" value="Genomic_DNA"/>
</dbReference>
<accession>A0A2K3QDY4</accession>
<gene>
    <name evidence="3" type="ORF">TCAP_04298</name>
</gene>
<feature type="compositionally biased region" description="Polar residues" evidence="2">
    <location>
        <begin position="65"/>
        <end position="80"/>
    </location>
</feature>
<feature type="region of interest" description="Disordered" evidence="2">
    <location>
        <begin position="122"/>
        <end position="143"/>
    </location>
</feature>